<evidence type="ECO:0000256" key="1">
    <source>
        <dbReference type="SAM" id="MobiDB-lite"/>
    </source>
</evidence>
<proteinExistence type="predicted"/>
<dbReference type="EMBL" id="CP124550">
    <property type="protein sequence ID" value="WIO46000.1"/>
    <property type="molecule type" value="Genomic_DNA"/>
</dbReference>
<gene>
    <name evidence="2" type="ORF">SEML1_0373</name>
</gene>
<evidence type="ECO:0000313" key="2">
    <source>
        <dbReference type="EMBL" id="WIO46000.1"/>
    </source>
</evidence>
<organism evidence="2 3">
    <name type="scientific">Candidatus Southlakia epibionticum</name>
    <dbReference type="NCBI Taxonomy" id="3043284"/>
    <lineage>
        <taxon>Bacteria</taxon>
        <taxon>Candidatus Saccharimonadota</taxon>
        <taxon>Candidatus Saccharimonadia</taxon>
        <taxon>Candidatus Saccharimonadales</taxon>
        <taxon>Candidatus Saccharimonadaceae</taxon>
        <taxon>Candidatus Southlakia</taxon>
    </lineage>
</organism>
<protein>
    <submittedName>
        <fullName evidence="2">Uncharacterized protein</fullName>
    </submittedName>
</protein>
<feature type="compositionally biased region" description="Pro residues" evidence="1">
    <location>
        <begin position="1"/>
        <end position="10"/>
    </location>
</feature>
<dbReference type="Proteomes" id="UP001177295">
    <property type="component" value="Chromosome"/>
</dbReference>
<sequence>MTEAIPPTPNPEAETGHESIPEVVAREMGDRAVGAVCPHCHHRNGFTMTVTSPDTSRAKTSLDRLAIVRVSESDISPEEEARAIIEHVMKKSSIYREIRLRSQEAQREQDAKIARVS</sequence>
<evidence type="ECO:0000313" key="3">
    <source>
        <dbReference type="Proteomes" id="UP001177295"/>
    </source>
</evidence>
<name>A0ABY8WUE1_9BACT</name>
<keyword evidence="3" id="KW-1185">Reference proteome</keyword>
<accession>A0ABY8WUE1</accession>
<reference evidence="2 3" key="1">
    <citation type="journal article" date="2023" name="Cell">
        <title>Genetic manipulation of Patescibacteria provides mechanistic insights into microbial dark matter and the epibiotic lifestyle.</title>
        <authorList>
            <person name="Wang Y."/>
            <person name="Gallagher L.A."/>
            <person name="Andrade P.A."/>
            <person name="Liu A."/>
            <person name="Humphreys I.R."/>
            <person name="Turkarslan S."/>
            <person name="Cutler K.J."/>
            <person name="Arrieta-Ortiz M.L."/>
            <person name="Li Y."/>
            <person name="Radey M.C."/>
            <person name="McLean J.S."/>
            <person name="Cong Q."/>
            <person name="Baker D."/>
            <person name="Baliga N.S."/>
            <person name="Peterson S.B."/>
            <person name="Mougous J.D."/>
        </authorList>
    </citation>
    <scope>NUCLEOTIDE SEQUENCE [LARGE SCALE GENOMIC DNA]</scope>
    <source>
        <strain evidence="2 3">ML1</strain>
    </source>
</reference>
<feature type="region of interest" description="Disordered" evidence="1">
    <location>
        <begin position="1"/>
        <end position="20"/>
    </location>
</feature>